<protein>
    <submittedName>
        <fullName evidence="6">Transcriptional regulator, LysR family protein</fullName>
    </submittedName>
</protein>
<evidence type="ECO:0000256" key="2">
    <source>
        <dbReference type="ARBA" id="ARBA00023015"/>
    </source>
</evidence>
<dbReference type="FunFam" id="1.10.10.10:FF:000001">
    <property type="entry name" value="LysR family transcriptional regulator"/>
    <property type="match status" value="1"/>
</dbReference>
<dbReference type="PANTHER" id="PTHR30126:SF21">
    <property type="entry name" value="TRANSCRIPTIONAL REGULATOR-RELATED"/>
    <property type="match status" value="1"/>
</dbReference>
<evidence type="ECO:0000313" key="7">
    <source>
        <dbReference type="Proteomes" id="UP000004931"/>
    </source>
</evidence>
<evidence type="ECO:0000313" key="6">
    <source>
        <dbReference type="EMBL" id="EAW30233.1"/>
    </source>
</evidence>
<dbReference type="InterPro" id="IPR000847">
    <property type="entry name" value="LysR_HTH_N"/>
</dbReference>
<proteinExistence type="inferred from homology"/>
<dbReference type="SUPFAM" id="SSF46785">
    <property type="entry name" value="Winged helix' DNA-binding domain"/>
    <property type="match status" value="1"/>
</dbReference>
<evidence type="ECO:0000256" key="3">
    <source>
        <dbReference type="ARBA" id="ARBA00023125"/>
    </source>
</evidence>
<organism evidence="6 7">
    <name type="scientific">marine gamma proteobacterium HTCC2143</name>
    <dbReference type="NCBI Taxonomy" id="247633"/>
    <lineage>
        <taxon>Bacteria</taxon>
        <taxon>Pseudomonadati</taxon>
        <taxon>Pseudomonadota</taxon>
        <taxon>Gammaproteobacteria</taxon>
        <taxon>Cellvibrionales</taxon>
        <taxon>Spongiibacteraceae</taxon>
        <taxon>BD1-7 clade</taxon>
    </lineage>
</organism>
<evidence type="ECO:0000256" key="4">
    <source>
        <dbReference type="ARBA" id="ARBA00023163"/>
    </source>
</evidence>
<dbReference type="GO" id="GO:0000976">
    <property type="term" value="F:transcription cis-regulatory region binding"/>
    <property type="evidence" value="ECO:0007669"/>
    <property type="project" value="TreeGrafter"/>
</dbReference>
<dbReference type="InterPro" id="IPR036390">
    <property type="entry name" value="WH_DNA-bd_sf"/>
</dbReference>
<evidence type="ECO:0000256" key="1">
    <source>
        <dbReference type="ARBA" id="ARBA00009437"/>
    </source>
</evidence>
<comment type="similarity">
    <text evidence="1">Belongs to the LysR transcriptional regulatory family.</text>
</comment>
<dbReference type="OrthoDB" id="9786526at2"/>
<dbReference type="Gene3D" id="1.10.10.10">
    <property type="entry name" value="Winged helix-like DNA-binding domain superfamily/Winged helix DNA-binding domain"/>
    <property type="match status" value="1"/>
</dbReference>
<sequence length="290" mass="32065">MDTELLKTFLEVEKTRHFGQAGDNLYLTQAAVSARIRQLENLLGNALFNRYRNNISLTPAGERLKPHAESLLTSLNRALQESSLGSDQSIQLAVGATPNLWDSAMQNYLHTIYQQLPGLSFRAEALGREQLSQQLLSRTLDIGFLFDPPKTEELVVREFLEIELVLVSSYSDVNYAHTFDNNYVKVDWGTAFSILHANLTVNPVTPILHTTTGRIALDFILANGGSAYLPASIADPYVESGALFNIADSPVVKRTVFSAFLESSEKQEIIQQALTILKGTEPEPASTLQP</sequence>
<dbReference type="eggNOG" id="COG0583">
    <property type="taxonomic scope" value="Bacteria"/>
</dbReference>
<name>A0YFY3_9GAMM</name>
<dbReference type="Pfam" id="PF03466">
    <property type="entry name" value="LysR_substrate"/>
    <property type="match status" value="1"/>
</dbReference>
<gene>
    <name evidence="6" type="ORF">GP2143_01780</name>
</gene>
<dbReference type="Proteomes" id="UP000004931">
    <property type="component" value="Unassembled WGS sequence"/>
</dbReference>
<dbReference type="InterPro" id="IPR036388">
    <property type="entry name" value="WH-like_DNA-bd_sf"/>
</dbReference>
<dbReference type="EMBL" id="AAVT01000009">
    <property type="protein sequence ID" value="EAW30233.1"/>
    <property type="molecule type" value="Genomic_DNA"/>
</dbReference>
<dbReference type="Pfam" id="PF00126">
    <property type="entry name" value="HTH_1"/>
    <property type="match status" value="1"/>
</dbReference>
<keyword evidence="7" id="KW-1185">Reference proteome</keyword>
<dbReference type="STRING" id="247633.GP2143_01780"/>
<reference evidence="6 7" key="1">
    <citation type="journal article" date="2010" name="J. Bacteriol.">
        <title>Genome sequence of the oligotrophic marine Gammaproteobacterium HTCC2143, isolated from the Oregon Coast.</title>
        <authorList>
            <person name="Oh H.M."/>
            <person name="Kang I."/>
            <person name="Ferriera S."/>
            <person name="Giovannoni S.J."/>
            <person name="Cho J.C."/>
        </authorList>
    </citation>
    <scope>NUCLEOTIDE SEQUENCE [LARGE SCALE GENOMIC DNA]</scope>
    <source>
        <strain evidence="6 7">HTCC2143</strain>
    </source>
</reference>
<evidence type="ECO:0000259" key="5">
    <source>
        <dbReference type="PROSITE" id="PS50931"/>
    </source>
</evidence>
<keyword evidence="4" id="KW-0804">Transcription</keyword>
<dbReference type="PANTHER" id="PTHR30126">
    <property type="entry name" value="HTH-TYPE TRANSCRIPTIONAL REGULATOR"/>
    <property type="match status" value="1"/>
</dbReference>
<comment type="caution">
    <text evidence="6">The sequence shown here is derived from an EMBL/GenBank/DDBJ whole genome shotgun (WGS) entry which is preliminary data.</text>
</comment>
<feature type="domain" description="HTH lysR-type" evidence="5">
    <location>
        <begin position="1"/>
        <end position="58"/>
    </location>
</feature>
<dbReference type="PROSITE" id="PS50931">
    <property type="entry name" value="HTH_LYSR"/>
    <property type="match status" value="1"/>
</dbReference>
<accession>A0YFY3</accession>
<dbReference type="InterPro" id="IPR005119">
    <property type="entry name" value="LysR_subst-bd"/>
</dbReference>
<keyword evidence="3" id="KW-0238">DNA-binding</keyword>
<keyword evidence="2" id="KW-0805">Transcription regulation</keyword>
<dbReference type="GO" id="GO:0003700">
    <property type="term" value="F:DNA-binding transcription factor activity"/>
    <property type="evidence" value="ECO:0007669"/>
    <property type="project" value="InterPro"/>
</dbReference>
<dbReference type="SUPFAM" id="SSF53850">
    <property type="entry name" value="Periplasmic binding protein-like II"/>
    <property type="match status" value="1"/>
</dbReference>
<dbReference type="Gene3D" id="3.40.190.290">
    <property type="match status" value="1"/>
</dbReference>
<dbReference type="PRINTS" id="PR00039">
    <property type="entry name" value="HTHLYSR"/>
</dbReference>
<dbReference type="AlphaFoldDB" id="A0YFY3"/>